<dbReference type="Gene3D" id="1.10.760.10">
    <property type="entry name" value="Cytochrome c-like domain"/>
    <property type="match status" value="1"/>
</dbReference>
<comment type="caution">
    <text evidence="1">The sequence shown here is derived from an EMBL/GenBank/DDBJ whole genome shotgun (WGS) entry which is preliminary data.</text>
</comment>
<keyword evidence="2" id="KW-1185">Reference proteome</keyword>
<dbReference type="InterPro" id="IPR036909">
    <property type="entry name" value="Cyt_c-like_dom_sf"/>
</dbReference>
<evidence type="ECO:0000313" key="2">
    <source>
        <dbReference type="Proteomes" id="UP000292583"/>
    </source>
</evidence>
<dbReference type="OrthoDB" id="5328547at2"/>
<gene>
    <name evidence="1" type="ORF">DU473_04405</name>
</gene>
<sequence>MRLIFIVLLIFSKLFAEDFITMKEYAKMLYENPRGISCKECHGKDGGEQILGYIIKKDTKIPYKIPSIQNLSFEKFKLALTQEKDSRSIMPSYSLTEDEIITLYNYINHKEK</sequence>
<dbReference type="AlphaFoldDB" id="A0A4Q9JTZ2"/>
<dbReference type="Proteomes" id="UP000292583">
    <property type="component" value="Unassembled WGS sequence"/>
</dbReference>
<name>A0A4Q9JTZ2_9BACT</name>
<dbReference type="EMBL" id="QPGR01000007">
    <property type="protein sequence ID" value="TBR81054.1"/>
    <property type="molecule type" value="Genomic_DNA"/>
</dbReference>
<dbReference type="GO" id="GO:0020037">
    <property type="term" value="F:heme binding"/>
    <property type="evidence" value="ECO:0007669"/>
    <property type="project" value="InterPro"/>
</dbReference>
<proteinExistence type="predicted"/>
<dbReference type="SUPFAM" id="SSF46626">
    <property type="entry name" value="Cytochrome c"/>
    <property type="match status" value="1"/>
</dbReference>
<evidence type="ECO:0000313" key="1">
    <source>
        <dbReference type="EMBL" id="TBR81054.1"/>
    </source>
</evidence>
<protein>
    <recommendedName>
        <fullName evidence="3">Cytochrome c</fullName>
    </recommendedName>
</protein>
<dbReference type="GO" id="GO:0009055">
    <property type="term" value="F:electron transfer activity"/>
    <property type="evidence" value="ECO:0007669"/>
    <property type="project" value="InterPro"/>
</dbReference>
<organism evidence="1 2">
    <name type="scientific">Campylobacter novaezeelandiae</name>
    <dbReference type="NCBI Taxonomy" id="2267891"/>
    <lineage>
        <taxon>Bacteria</taxon>
        <taxon>Pseudomonadati</taxon>
        <taxon>Campylobacterota</taxon>
        <taxon>Epsilonproteobacteria</taxon>
        <taxon>Campylobacterales</taxon>
        <taxon>Campylobacteraceae</taxon>
        <taxon>Campylobacter</taxon>
    </lineage>
</organism>
<accession>A0A4Q9JTZ2</accession>
<evidence type="ECO:0008006" key="3">
    <source>
        <dbReference type="Google" id="ProtNLM"/>
    </source>
</evidence>
<reference evidence="1 2" key="1">
    <citation type="submission" date="2018-07" db="EMBL/GenBank/DDBJ databases">
        <title>Campylobacter zealandensis sp. nov., isolated from birds and water in New Zealand.</title>
        <authorList>
            <person name="Wilkinson D.A."/>
            <person name="Biggs P.J."/>
            <person name="French N.P."/>
            <person name="Midwinter A.C."/>
        </authorList>
    </citation>
    <scope>NUCLEOTIDE SEQUENCE [LARGE SCALE GENOMIC DNA]</scope>
    <source>
        <strain evidence="1 2">B423b</strain>
    </source>
</reference>